<dbReference type="InterPro" id="IPR045851">
    <property type="entry name" value="AMP-bd_C_sf"/>
</dbReference>
<organism evidence="3 4">
    <name type="scientific">Actinotignum timonense</name>
    <dbReference type="NCBI Taxonomy" id="1870995"/>
    <lineage>
        <taxon>Bacteria</taxon>
        <taxon>Bacillati</taxon>
        <taxon>Actinomycetota</taxon>
        <taxon>Actinomycetes</taxon>
        <taxon>Actinomycetales</taxon>
        <taxon>Actinomycetaceae</taxon>
        <taxon>Actinotignum</taxon>
    </lineage>
</organism>
<protein>
    <submittedName>
        <fullName evidence="3">AMP-binding protein</fullName>
    </submittedName>
</protein>
<dbReference type="RefSeq" id="WP_087070553.1">
    <property type="nucleotide sequence ID" value="NZ_CAUPFC010000014.1"/>
</dbReference>
<sequence>MSSVLSPEDIEFIVPSRSGIRALYDAIAARLEAPGSHRPLMPLASSAADAAADSAVDATTAADAAADAAAVAGRIRWRPDIDFILQTSGSTTGKGHLVGLSARAFLASEAATAEFFGGRGRWVLALPAHHVAGFQVVARSCVAGSYPVELPPGLSLRDHGGVDMVDMPEGGFLSVVPTQLSDIVESGQAGTTALRNLRAILVGGAAAAPSLITRARALGLPVVTTYGMTETAGGCVYNGIPLPGVQVAAPSGRLQLSGPMLAAGYLNEPESAAFITSGGRRWHVTNDAGSVIEGRVQVAGRLDDVIISGGVKVHARQVSEVLCSFPGVRRAEVLPVVDERWGQIVGVILEAEFPFAQRAEEVREYVRVRMGKAAAPRRVVQAAIPMLASGKVDRLRALEMLRTPTWEK</sequence>
<evidence type="ECO:0000259" key="2">
    <source>
        <dbReference type="Pfam" id="PF13193"/>
    </source>
</evidence>
<feature type="domain" description="AMP-binding enzyme C-terminal" evidence="2">
    <location>
        <begin position="320"/>
        <end position="391"/>
    </location>
</feature>
<dbReference type="Gene3D" id="3.30.300.30">
    <property type="match status" value="1"/>
</dbReference>
<dbReference type="InterPro" id="IPR000873">
    <property type="entry name" value="AMP-dep_synth/lig_dom"/>
</dbReference>
<reference evidence="3" key="1">
    <citation type="submission" date="2023-10" db="EMBL/GenBank/DDBJ databases">
        <title>Whole Genome based description of the genera Actinobaculum and Actinotignum reveals a complex phylogenetic relationship within the species included in the genus Actinotignum.</title>
        <authorList>
            <person name="Jensen C.S."/>
            <person name="Dargis R."/>
            <person name="Kemp M."/>
            <person name="Christensen J.J."/>
        </authorList>
    </citation>
    <scope>NUCLEOTIDE SEQUENCE</scope>
    <source>
        <strain evidence="3">SLA_B245</strain>
    </source>
</reference>
<dbReference type="GO" id="GO:0006631">
    <property type="term" value="P:fatty acid metabolic process"/>
    <property type="evidence" value="ECO:0007669"/>
    <property type="project" value="TreeGrafter"/>
</dbReference>
<feature type="domain" description="AMP-dependent synthetase/ligase" evidence="1">
    <location>
        <begin position="69"/>
        <end position="243"/>
    </location>
</feature>
<comment type="caution">
    <text evidence="3">The sequence shown here is derived from an EMBL/GenBank/DDBJ whole genome shotgun (WGS) entry which is preliminary data.</text>
</comment>
<gene>
    <name evidence="3" type="ORF">R6G74_08090</name>
</gene>
<accession>A0AAW9HP71</accession>
<dbReference type="PANTHER" id="PTHR43201">
    <property type="entry name" value="ACYL-COA SYNTHETASE"/>
    <property type="match status" value="1"/>
</dbReference>
<dbReference type="SUPFAM" id="SSF56801">
    <property type="entry name" value="Acetyl-CoA synthetase-like"/>
    <property type="match status" value="1"/>
</dbReference>
<evidence type="ECO:0000259" key="1">
    <source>
        <dbReference type="Pfam" id="PF00501"/>
    </source>
</evidence>
<dbReference type="InterPro" id="IPR025110">
    <property type="entry name" value="AMP-bd_C"/>
</dbReference>
<dbReference type="AlphaFoldDB" id="A0AAW9HP71"/>
<dbReference type="PANTHER" id="PTHR43201:SF32">
    <property type="entry name" value="2-SUCCINYLBENZOATE--COA LIGASE, CHLOROPLASTIC_PEROXISOMAL"/>
    <property type="match status" value="1"/>
</dbReference>
<name>A0AAW9HP71_9ACTO</name>
<dbReference type="GO" id="GO:0031956">
    <property type="term" value="F:medium-chain fatty acid-CoA ligase activity"/>
    <property type="evidence" value="ECO:0007669"/>
    <property type="project" value="TreeGrafter"/>
</dbReference>
<dbReference type="EMBL" id="JAWNFV010000018">
    <property type="protein sequence ID" value="MDY5141262.1"/>
    <property type="molecule type" value="Genomic_DNA"/>
</dbReference>
<evidence type="ECO:0000313" key="4">
    <source>
        <dbReference type="Proteomes" id="UP001288320"/>
    </source>
</evidence>
<evidence type="ECO:0000313" key="3">
    <source>
        <dbReference type="EMBL" id="MDY5141262.1"/>
    </source>
</evidence>
<dbReference type="Proteomes" id="UP001288320">
    <property type="component" value="Unassembled WGS sequence"/>
</dbReference>
<dbReference type="Gene3D" id="3.40.50.12780">
    <property type="entry name" value="N-terminal domain of ligase-like"/>
    <property type="match status" value="1"/>
</dbReference>
<dbReference type="InterPro" id="IPR042099">
    <property type="entry name" value="ANL_N_sf"/>
</dbReference>
<dbReference type="Pfam" id="PF00501">
    <property type="entry name" value="AMP-binding"/>
    <property type="match status" value="1"/>
</dbReference>
<proteinExistence type="predicted"/>
<dbReference type="Pfam" id="PF13193">
    <property type="entry name" value="AMP-binding_C"/>
    <property type="match status" value="1"/>
</dbReference>
<dbReference type="GeneID" id="92814511"/>